<feature type="non-terminal residue" evidence="1">
    <location>
        <position position="134"/>
    </location>
</feature>
<sequence>MSSWDARAFIKPMKFSSRGINPSKNLKKTETMSSVTNYKRVNTKQLQFGKVQPRGNFYFSTTKYKGSPLIIETPALLTPTGINAEDSRNWMDLELDVAQNESHQDLYDMFCGIDDRCIDESIENMDKWFPKGNV</sequence>
<accession>X1MWQ0</accession>
<protein>
    <submittedName>
        <fullName evidence="1">Uncharacterized protein</fullName>
    </submittedName>
</protein>
<dbReference type="AlphaFoldDB" id="X1MWQ0"/>
<proteinExistence type="predicted"/>
<comment type="caution">
    <text evidence="1">The sequence shown here is derived from an EMBL/GenBank/DDBJ whole genome shotgun (WGS) entry which is preliminary data.</text>
</comment>
<name>X1MWQ0_9ZZZZ</name>
<reference evidence="1" key="1">
    <citation type="journal article" date="2014" name="Front. Microbiol.">
        <title>High frequency of phylogenetically diverse reductive dehalogenase-homologous genes in deep subseafloor sedimentary metagenomes.</title>
        <authorList>
            <person name="Kawai M."/>
            <person name="Futagami T."/>
            <person name="Toyoda A."/>
            <person name="Takaki Y."/>
            <person name="Nishi S."/>
            <person name="Hori S."/>
            <person name="Arai W."/>
            <person name="Tsubouchi T."/>
            <person name="Morono Y."/>
            <person name="Uchiyama I."/>
            <person name="Ito T."/>
            <person name="Fujiyama A."/>
            <person name="Inagaki F."/>
            <person name="Takami H."/>
        </authorList>
    </citation>
    <scope>NUCLEOTIDE SEQUENCE</scope>
    <source>
        <strain evidence="1">Expedition CK06-06</strain>
    </source>
</reference>
<organism evidence="1">
    <name type="scientific">marine sediment metagenome</name>
    <dbReference type="NCBI Taxonomy" id="412755"/>
    <lineage>
        <taxon>unclassified sequences</taxon>
        <taxon>metagenomes</taxon>
        <taxon>ecological metagenomes</taxon>
    </lineage>
</organism>
<gene>
    <name evidence="1" type="ORF">S06H3_17890</name>
</gene>
<dbReference type="EMBL" id="BARV01008987">
    <property type="protein sequence ID" value="GAI10799.1"/>
    <property type="molecule type" value="Genomic_DNA"/>
</dbReference>
<evidence type="ECO:0000313" key="1">
    <source>
        <dbReference type="EMBL" id="GAI10799.1"/>
    </source>
</evidence>